<name>A0AB34K2W6_PRYPA</name>
<sequence>MLRAAYVMHGKLGGIDRGTGAAVRAVDGASPGLDLLVLCFASVWRHVLVANRERFHVDLIGHSWNPSVGGAIDALFRPRRSAHEPEAVVRNRALCYSLAASLRHRLSSSNRTFAHYGAVGRGASSCERTASHLLGMQRAIELKAAVEKEGGFTYDVVVVARWDVVWNRPLDLGGVEVRRAAFTLPSFCTATGKKDPEAGMRAAHADFRRAACGGLASGGQVPTAAISCGGTHRPCMPDLSAEARELFLLDWWFGSSSRLADRFAEVASEKEYARYSVLNFERLTASPSPVMMGHAFWGMKMMWGLSASLIFSAHLQLDFSLGRMWQASALPRGVKQCRVLRTRCSSPLADTAEGRRLRASTEARRGSNEGKLEASGKGGGGGGGRGARNRTAANGAALQSMHACTADDVVRRPWQAPLVTPRPRPRPTFRYNNEQSHHSCDDGWFLCEEYSRACKEQEPTLEPMDRPAQRAQWIACTSHLCERLRLPKNSAGCAGALLKGWVETWSAAPPANDTLARELQASGFDEGGLTRTREPLHAEAARRELSSHAAALLLQSKTTPADLFCPPAPPPAAQPHRGRALADGGAGRAGNSGGAVGLEDEQGRSSREELLAAAGAQWERRAVLEVVV</sequence>
<dbReference type="Proteomes" id="UP001515480">
    <property type="component" value="Unassembled WGS sequence"/>
</dbReference>
<feature type="compositionally biased region" description="Basic and acidic residues" evidence="1">
    <location>
        <begin position="352"/>
        <end position="374"/>
    </location>
</feature>
<evidence type="ECO:0000313" key="3">
    <source>
        <dbReference type="Proteomes" id="UP001515480"/>
    </source>
</evidence>
<feature type="region of interest" description="Disordered" evidence="1">
    <location>
        <begin position="351"/>
        <end position="390"/>
    </location>
</feature>
<feature type="region of interest" description="Disordered" evidence="1">
    <location>
        <begin position="568"/>
        <end position="606"/>
    </location>
</feature>
<evidence type="ECO:0000256" key="1">
    <source>
        <dbReference type="SAM" id="MobiDB-lite"/>
    </source>
</evidence>
<accession>A0AB34K2W6</accession>
<dbReference type="EMBL" id="JBGBPQ010000002">
    <property type="protein sequence ID" value="KAL1527577.1"/>
    <property type="molecule type" value="Genomic_DNA"/>
</dbReference>
<protein>
    <recommendedName>
        <fullName evidence="4">Protein xylosyltransferase</fullName>
    </recommendedName>
</protein>
<evidence type="ECO:0008006" key="4">
    <source>
        <dbReference type="Google" id="ProtNLM"/>
    </source>
</evidence>
<proteinExistence type="predicted"/>
<reference evidence="2 3" key="1">
    <citation type="journal article" date="2024" name="Science">
        <title>Giant polyketide synthase enzymes in the biosynthesis of giant marine polyether toxins.</title>
        <authorList>
            <person name="Fallon T.R."/>
            <person name="Shende V.V."/>
            <person name="Wierzbicki I.H."/>
            <person name="Pendleton A.L."/>
            <person name="Watervoot N.F."/>
            <person name="Auber R.P."/>
            <person name="Gonzalez D.J."/>
            <person name="Wisecaver J.H."/>
            <person name="Moore B.S."/>
        </authorList>
    </citation>
    <scope>NUCLEOTIDE SEQUENCE [LARGE SCALE GENOMIC DNA]</scope>
    <source>
        <strain evidence="2 3">12B1</strain>
    </source>
</reference>
<keyword evidence="3" id="KW-1185">Reference proteome</keyword>
<organism evidence="2 3">
    <name type="scientific">Prymnesium parvum</name>
    <name type="common">Toxic golden alga</name>
    <dbReference type="NCBI Taxonomy" id="97485"/>
    <lineage>
        <taxon>Eukaryota</taxon>
        <taxon>Haptista</taxon>
        <taxon>Haptophyta</taxon>
        <taxon>Prymnesiophyceae</taxon>
        <taxon>Prymnesiales</taxon>
        <taxon>Prymnesiaceae</taxon>
        <taxon>Prymnesium</taxon>
    </lineage>
</organism>
<dbReference type="AlphaFoldDB" id="A0AB34K2W6"/>
<gene>
    <name evidence="2" type="ORF">AB1Y20_008964</name>
</gene>
<comment type="caution">
    <text evidence="2">The sequence shown here is derived from an EMBL/GenBank/DDBJ whole genome shotgun (WGS) entry which is preliminary data.</text>
</comment>
<feature type="compositionally biased region" description="Gly residues" evidence="1">
    <location>
        <begin position="376"/>
        <end position="386"/>
    </location>
</feature>
<evidence type="ECO:0000313" key="2">
    <source>
        <dbReference type="EMBL" id="KAL1527577.1"/>
    </source>
</evidence>
<feature type="compositionally biased region" description="Gly residues" evidence="1">
    <location>
        <begin position="584"/>
        <end position="596"/>
    </location>
</feature>